<feature type="compositionally biased region" description="Acidic residues" evidence="1">
    <location>
        <begin position="45"/>
        <end position="63"/>
    </location>
</feature>
<keyword evidence="3" id="KW-1185">Reference proteome</keyword>
<evidence type="ECO:0000313" key="2">
    <source>
        <dbReference type="EMBL" id="MEE4023950.1"/>
    </source>
</evidence>
<gene>
    <name evidence="2" type="ORF">V1Y59_12760</name>
</gene>
<feature type="compositionally biased region" description="Acidic residues" evidence="1">
    <location>
        <begin position="116"/>
        <end position="125"/>
    </location>
</feature>
<dbReference type="RefSeq" id="WP_330505326.1">
    <property type="nucleotide sequence ID" value="NZ_JAZDUE010000009.1"/>
</dbReference>
<organism evidence="2 3">
    <name type="scientific">Gordonia prachuapensis</name>
    <dbReference type="NCBI Taxonomy" id="3115651"/>
    <lineage>
        <taxon>Bacteria</taxon>
        <taxon>Bacillati</taxon>
        <taxon>Actinomycetota</taxon>
        <taxon>Actinomycetes</taxon>
        <taxon>Mycobacteriales</taxon>
        <taxon>Gordoniaceae</taxon>
        <taxon>Gordonia</taxon>
    </lineage>
</organism>
<dbReference type="Proteomes" id="UP001335729">
    <property type="component" value="Unassembled WGS sequence"/>
</dbReference>
<evidence type="ECO:0000256" key="1">
    <source>
        <dbReference type="SAM" id="MobiDB-lite"/>
    </source>
</evidence>
<proteinExistence type="predicted"/>
<comment type="caution">
    <text evidence="2">The sequence shown here is derived from an EMBL/GenBank/DDBJ whole genome shotgun (WGS) entry which is preliminary data.</text>
</comment>
<dbReference type="EMBL" id="JAZDUE010000009">
    <property type="protein sequence ID" value="MEE4023950.1"/>
    <property type="molecule type" value="Genomic_DNA"/>
</dbReference>
<reference evidence="2 3" key="1">
    <citation type="submission" date="2024-01" db="EMBL/GenBank/DDBJ databases">
        <title>Draft genome sequence of Gordonia sp. PKS22-38.</title>
        <authorList>
            <person name="Suphannarot A."/>
            <person name="Mingma R."/>
        </authorList>
    </citation>
    <scope>NUCLEOTIDE SEQUENCE [LARGE SCALE GENOMIC DNA]</scope>
    <source>
        <strain evidence="2 3">PKS22-38</strain>
    </source>
</reference>
<name>A0ABU7MUF1_9ACTN</name>
<feature type="region of interest" description="Disordered" evidence="1">
    <location>
        <begin position="1"/>
        <end position="125"/>
    </location>
</feature>
<evidence type="ECO:0000313" key="3">
    <source>
        <dbReference type="Proteomes" id="UP001335729"/>
    </source>
</evidence>
<protein>
    <submittedName>
        <fullName evidence="2">Uncharacterized protein</fullName>
    </submittedName>
</protein>
<accession>A0ABU7MUF1</accession>
<feature type="compositionally biased region" description="Acidic residues" evidence="1">
    <location>
        <begin position="95"/>
        <end position="104"/>
    </location>
</feature>
<sequence>MHEEEPSILATLGIDPATAPPPPDDVWNGAMQAAFDPSATADPDTVPDMDDTPPADGDDDEIIVEPAVDNEPGDTHPSPALDDDTGDTEYRDADLDSGDTEGSSDDVGGHIPDAGDQPDDDHYDL</sequence>